<dbReference type="VEuPathDB" id="AmoebaDB:NAEGRDRAFT_73169"/>
<keyword evidence="1" id="KW-0812">Transmembrane</keyword>
<protein>
    <submittedName>
        <fullName evidence="2">Predicted protein</fullName>
    </submittedName>
</protein>
<keyword evidence="1" id="KW-0472">Membrane</keyword>
<dbReference type="KEGG" id="ngr:NAEGRDRAFT_73169"/>
<feature type="transmembrane region" description="Helical" evidence="1">
    <location>
        <begin position="12"/>
        <end position="31"/>
    </location>
</feature>
<dbReference type="RefSeq" id="XP_002671659.1">
    <property type="nucleotide sequence ID" value="XM_002671613.1"/>
</dbReference>
<name>D2VVX0_NAEGR</name>
<accession>D2VVX0</accession>
<sequence>MKPVLSSISDHCHLFISATTILFFLIISINAQSNNTTPSSFGSHDLKDGTVSSFTINQDSNGNYQCNSLSLSQVELKIQDNILTFSKSLLSSDDNNKQTILTCYSNNDDTTGEKHTCQMAIDTTTTRSICLKMKNTLSSDKKLSLAINYDSNNCASNNFDIQAKCSNPTSLTSASPFIITFNYDASSSINPSTLVGGIIALFLFGVIIVAGGAFGYWYFIQKRREKLLAGDNP</sequence>
<evidence type="ECO:0000313" key="2">
    <source>
        <dbReference type="EMBL" id="EFC38915.1"/>
    </source>
</evidence>
<proteinExistence type="predicted"/>
<feature type="transmembrane region" description="Helical" evidence="1">
    <location>
        <begin position="194"/>
        <end position="219"/>
    </location>
</feature>
<reference evidence="2 3" key="1">
    <citation type="journal article" date="2010" name="Cell">
        <title>The genome of Naegleria gruberi illuminates early eukaryotic versatility.</title>
        <authorList>
            <person name="Fritz-Laylin L.K."/>
            <person name="Prochnik S.E."/>
            <person name="Ginger M.L."/>
            <person name="Dacks J.B."/>
            <person name="Carpenter M.L."/>
            <person name="Field M.C."/>
            <person name="Kuo A."/>
            <person name="Paredez A."/>
            <person name="Chapman J."/>
            <person name="Pham J."/>
            <person name="Shu S."/>
            <person name="Neupane R."/>
            <person name="Cipriano M."/>
            <person name="Mancuso J."/>
            <person name="Tu H."/>
            <person name="Salamov A."/>
            <person name="Lindquist E."/>
            <person name="Shapiro H."/>
            <person name="Lucas S."/>
            <person name="Grigoriev I.V."/>
            <person name="Cande W.Z."/>
            <person name="Fulton C."/>
            <person name="Rokhsar D.S."/>
            <person name="Dawson S.C."/>
        </authorList>
    </citation>
    <scope>NUCLEOTIDE SEQUENCE [LARGE SCALE GENOMIC DNA]</scope>
    <source>
        <strain evidence="2 3">NEG-M</strain>
    </source>
</reference>
<evidence type="ECO:0000313" key="3">
    <source>
        <dbReference type="Proteomes" id="UP000006671"/>
    </source>
</evidence>
<evidence type="ECO:0000256" key="1">
    <source>
        <dbReference type="SAM" id="Phobius"/>
    </source>
</evidence>
<organism evidence="3">
    <name type="scientific">Naegleria gruberi</name>
    <name type="common">Amoeba</name>
    <dbReference type="NCBI Taxonomy" id="5762"/>
    <lineage>
        <taxon>Eukaryota</taxon>
        <taxon>Discoba</taxon>
        <taxon>Heterolobosea</taxon>
        <taxon>Tetramitia</taxon>
        <taxon>Eutetramitia</taxon>
        <taxon>Vahlkampfiidae</taxon>
        <taxon>Naegleria</taxon>
    </lineage>
</organism>
<keyword evidence="1" id="KW-1133">Transmembrane helix</keyword>
<gene>
    <name evidence="2" type="ORF">NAEGRDRAFT_73169</name>
</gene>
<dbReference type="EMBL" id="GG738903">
    <property type="protein sequence ID" value="EFC38915.1"/>
    <property type="molecule type" value="Genomic_DNA"/>
</dbReference>
<dbReference type="AlphaFoldDB" id="D2VVX0"/>
<dbReference type="Proteomes" id="UP000006671">
    <property type="component" value="Unassembled WGS sequence"/>
</dbReference>
<dbReference type="InParanoid" id="D2VVX0"/>
<keyword evidence="3" id="KW-1185">Reference proteome</keyword>
<dbReference type="GeneID" id="8853775"/>